<dbReference type="InterPro" id="IPR008995">
    <property type="entry name" value="Mo/tungstate-bd_C_term_dom"/>
</dbReference>
<accession>A0A419EP88</accession>
<dbReference type="AlphaFoldDB" id="A0A419EP88"/>
<dbReference type="GO" id="GO:0016887">
    <property type="term" value="F:ATP hydrolysis activity"/>
    <property type="evidence" value="ECO:0007669"/>
    <property type="project" value="InterPro"/>
</dbReference>
<dbReference type="Gene3D" id="3.40.50.300">
    <property type="entry name" value="P-loop containing nucleotide triphosphate hydrolases"/>
    <property type="match status" value="1"/>
</dbReference>
<evidence type="ECO:0000313" key="5">
    <source>
        <dbReference type="EMBL" id="RJP64525.1"/>
    </source>
</evidence>
<name>A0A419EP88_9BACT</name>
<dbReference type="PROSITE" id="PS00211">
    <property type="entry name" value="ABC_TRANSPORTER_1"/>
    <property type="match status" value="1"/>
</dbReference>
<organism evidence="5 6">
    <name type="scientific">Candidatus Abyssobacteria bacterium SURF_17</name>
    <dbReference type="NCBI Taxonomy" id="2093361"/>
    <lineage>
        <taxon>Bacteria</taxon>
        <taxon>Pseudomonadati</taxon>
        <taxon>Candidatus Hydrogenedentota</taxon>
        <taxon>Candidatus Abyssobacteria</taxon>
    </lineage>
</organism>
<dbReference type="SMART" id="SM00382">
    <property type="entry name" value="AAA"/>
    <property type="match status" value="1"/>
</dbReference>
<dbReference type="Gene3D" id="2.40.50.140">
    <property type="entry name" value="Nucleic acid-binding proteins"/>
    <property type="match status" value="1"/>
</dbReference>
<evidence type="ECO:0000256" key="3">
    <source>
        <dbReference type="ARBA" id="ARBA00022840"/>
    </source>
</evidence>
<dbReference type="InterPro" id="IPR003593">
    <property type="entry name" value="AAA+_ATPase"/>
</dbReference>
<proteinExistence type="predicted"/>
<reference evidence="5 6" key="1">
    <citation type="journal article" date="2017" name="ISME J.">
        <title>Energy and carbon metabolisms in a deep terrestrial subsurface fluid microbial community.</title>
        <authorList>
            <person name="Momper L."/>
            <person name="Jungbluth S.P."/>
            <person name="Lee M.D."/>
            <person name="Amend J.P."/>
        </authorList>
    </citation>
    <scope>NUCLEOTIDE SEQUENCE [LARGE SCALE GENOMIC DNA]</scope>
    <source>
        <strain evidence="5">SURF_17</strain>
    </source>
</reference>
<dbReference type="SUPFAM" id="SSF52540">
    <property type="entry name" value="P-loop containing nucleoside triphosphate hydrolases"/>
    <property type="match status" value="1"/>
</dbReference>
<dbReference type="SUPFAM" id="SSF50331">
    <property type="entry name" value="MOP-like"/>
    <property type="match status" value="1"/>
</dbReference>
<keyword evidence="2" id="KW-0547">Nucleotide-binding</keyword>
<evidence type="ECO:0000256" key="2">
    <source>
        <dbReference type="ARBA" id="ARBA00022741"/>
    </source>
</evidence>
<dbReference type="PROSITE" id="PS50893">
    <property type="entry name" value="ABC_TRANSPORTER_2"/>
    <property type="match status" value="1"/>
</dbReference>
<keyword evidence="3 5" id="KW-0067">ATP-binding</keyword>
<evidence type="ECO:0000256" key="1">
    <source>
        <dbReference type="ARBA" id="ARBA00022448"/>
    </source>
</evidence>
<gene>
    <name evidence="5" type="ORF">C4532_19035</name>
</gene>
<protein>
    <submittedName>
        <fullName evidence="5">ABC transporter ATP-binding protein</fullName>
    </submittedName>
</protein>
<dbReference type="GO" id="GO:0005524">
    <property type="term" value="F:ATP binding"/>
    <property type="evidence" value="ECO:0007669"/>
    <property type="project" value="UniProtKB-KW"/>
</dbReference>
<dbReference type="InterPro" id="IPR017871">
    <property type="entry name" value="ABC_transporter-like_CS"/>
</dbReference>
<dbReference type="PANTHER" id="PTHR42781:SF4">
    <property type="entry name" value="SPERMIDINE_PUTRESCINE IMPORT ATP-BINDING PROTEIN POTA"/>
    <property type="match status" value="1"/>
</dbReference>
<keyword evidence="1" id="KW-0813">Transport</keyword>
<evidence type="ECO:0000313" key="6">
    <source>
        <dbReference type="Proteomes" id="UP000285961"/>
    </source>
</evidence>
<dbReference type="InterPro" id="IPR012340">
    <property type="entry name" value="NA-bd_OB-fold"/>
</dbReference>
<dbReference type="Proteomes" id="UP000285961">
    <property type="component" value="Unassembled WGS sequence"/>
</dbReference>
<dbReference type="InterPro" id="IPR050093">
    <property type="entry name" value="ABC_SmlMolc_Importer"/>
</dbReference>
<dbReference type="InterPro" id="IPR003439">
    <property type="entry name" value="ABC_transporter-like_ATP-bd"/>
</dbReference>
<evidence type="ECO:0000259" key="4">
    <source>
        <dbReference type="PROSITE" id="PS50893"/>
    </source>
</evidence>
<dbReference type="Pfam" id="PF00005">
    <property type="entry name" value="ABC_tran"/>
    <property type="match status" value="1"/>
</dbReference>
<dbReference type="PANTHER" id="PTHR42781">
    <property type="entry name" value="SPERMIDINE/PUTRESCINE IMPORT ATP-BINDING PROTEIN POTA"/>
    <property type="match status" value="1"/>
</dbReference>
<dbReference type="EMBL" id="QZKI01000137">
    <property type="protein sequence ID" value="RJP64525.1"/>
    <property type="molecule type" value="Genomic_DNA"/>
</dbReference>
<sequence>MISLEGLGLKLGDFSLRDISLHVEDGEYFILLGPSGVGKTSLLEAVAGLVPVERGRVLLDGADVTRFPPEARPIAYVPQDASLFPHLNVTDNILFGVRVRRFAETRWRPLFDDLVDSLQIENLLDRSPVNLSGGERRRVSLARALITSPKILLLDEPFSGLDPPIRRELQLMVKRLQKHLKGTFLHVTHDREEAFILGDVIAVMIDGKVEQIARRNRVYFHPRNLKVARFTGMENVFEAEIVAVDGQASCVTVQWLGNRLVASANQAALAQGQRVLVGVRAEEVMLIKPDKPIREGRESNILSGVVREILEKGATHTFVIDEERSGQPIVMELPNFLYRRYKFHPGEPIRIRISPDKFCVMEY</sequence>
<comment type="caution">
    <text evidence="5">The sequence shown here is derived from an EMBL/GenBank/DDBJ whole genome shotgun (WGS) entry which is preliminary data.</text>
</comment>
<dbReference type="InterPro" id="IPR027417">
    <property type="entry name" value="P-loop_NTPase"/>
</dbReference>
<feature type="domain" description="ABC transporter" evidence="4">
    <location>
        <begin position="2"/>
        <end position="231"/>
    </location>
</feature>
<dbReference type="Gene3D" id="2.40.50.100">
    <property type="match status" value="1"/>
</dbReference>